<feature type="compositionally biased region" description="Low complexity" evidence="1">
    <location>
        <begin position="18"/>
        <end position="42"/>
    </location>
</feature>
<keyword evidence="2" id="KW-1133">Transmembrane helix</keyword>
<dbReference type="Proteomes" id="UP001501594">
    <property type="component" value="Unassembled WGS sequence"/>
</dbReference>
<evidence type="ECO:0008006" key="5">
    <source>
        <dbReference type="Google" id="ProtNLM"/>
    </source>
</evidence>
<dbReference type="InterPro" id="IPR023346">
    <property type="entry name" value="Lysozyme-like_dom_sf"/>
</dbReference>
<accession>A0ABP8E3V1</accession>
<sequence length="332" mass="33767">MRFRPSSTPSDRSKPSDRSTPSATSTPSASPATTADTAATPPEAFTRRDLAARRRRSRRARIIGVTGMAATAAVACTGFVGATLSGGSALALPTPTATASHDVTVTEVGGDRLSIHAGSAIPRETADTVARLALASGRQIAEEAQGKVATGALTTSLASLKDYREMNADTVLARVATTQDAAESVGAASIAADQRAAAALQAAAAKAAAEKAAAQAAARAAADAARQAAANTPAGAKATAQALMASEYGWGSDQYSCLVSLWTKESGWNYKAYNPSGATGIPQALPGSKMATVASDWSTNATTQVIWGLRYISGSYGTPCAAWGHSQAVNWY</sequence>
<keyword evidence="2" id="KW-0812">Transmembrane</keyword>
<name>A0ABP8E3V1_9MICO</name>
<keyword evidence="4" id="KW-1185">Reference proteome</keyword>
<evidence type="ECO:0000256" key="1">
    <source>
        <dbReference type="SAM" id="MobiDB-lite"/>
    </source>
</evidence>
<feature type="transmembrane region" description="Helical" evidence="2">
    <location>
        <begin position="62"/>
        <end position="84"/>
    </location>
</feature>
<organism evidence="3 4">
    <name type="scientific">Frondihabitans peucedani</name>
    <dbReference type="NCBI Taxonomy" id="598626"/>
    <lineage>
        <taxon>Bacteria</taxon>
        <taxon>Bacillati</taxon>
        <taxon>Actinomycetota</taxon>
        <taxon>Actinomycetes</taxon>
        <taxon>Micrococcales</taxon>
        <taxon>Microbacteriaceae</taxon>
        <taxon>Frondihabitans</taxon>
    </lineage>
</organism>
<dbReference type="SUPFAM" id="SSF53955">
    <property type="entry name" value="Lysozyme-like"/>
    <property type="match status" value="1"/>
</dbReference>
<evidence type="ECO:0000313" key="4">
    <source>
        <dbReference type="Proteomes" id="UP001501594"/>
    </source>
</evidence>
<feature type="compositionally biased region" description="Polar residues" evidence="1">
    <location>
        <begin position="1"/>
        <end position="10"/>
    </location>
</feature>
<reference evidence="4" key="1">
    <citation type="journal article" date="2019" name="Int. J. Syst. Evol. Microbiol.">
        <title>The Global Catalogue of Microorganisms (GCM) 10K type strain sequencing project: providing services to taxonomists for standard genome sequencing and annotation.</title>
        <authorList>
            <consortium name="The Broad Institute Genomics Platform"/>
            <consortium name="The Broad Institute Genome Sequencing Center for Infectious Disease"/>
            <person name="Wu L."/>
            <person name="Ma J."/>
        </authorList>
    </citation>
    <scope>NUCLEOTIDE SEQUENCE [LARGE SCALE GENOMIC DNA]</scope>
    <source>
        <strain evidence="4">JCM 17442</strain>
    </source>
</reference>
<comment type="caution">
    <text evidence="3">The sequence shown here is derived from an EMBL/GenBank/DDBJ whole genome shotgun (WGS) entry which is preliminary data.</text>
</comment>
<evidence type="ECO:0000256" key="2">
    <source>
        <dbReference type="SAM" id="Phobius"/>
    </source>
</evidence>
<dbReference type="RefSeq" id="WP_344796415.1">
    <property type="nucleotide sequence ID" value="NZ_BAABAU010000003.1"/>
</dbReference>
<protein>
    <recommendedName>
        <fullName evidence="5">Phospholipase</fullName>
    </recommendedName>
</protein>
<proteinExistence type="predicted"/>
<evidence type="ECO:0000313" key="3">
    <source>
        <dbReference type="EMBL" id="GAA4266754.1"/>
    </source>
</evidence>
<gene>
    <name evidence="3" type="ORF">GCM10022256_23660</name>
</gene>
<keyword evidence="2" id="KW-0472">Membrane</keyword>
<dbReference type="EMBL" id="BAABAU010000003">
    <property type="protein sequence ID" value="GAA4266754.1"/>
    <property type="molecule type" value="Genomic_DNA"/>
</dbReference>
<feature type="region of interest" description="Disordered" evidence="1">
    <location>
        <begin position="1"/>
        <end position="53"/>
    </location>
</feature>